<reference evidence="2 3" key="1">
    <citation type="submission" date="2015-04" db="EMBL/GenBank/DDBJ databases">
        <title>Comparative genomics of rhizobia nodulating Arachis hypogaea in China.</title>
        <authorList>
            <person name="Li Y."/>
        </authorList>
    </citation>
    <scope>NUCLEOTIDE SEQUENCE [LARGE SCALE GENOMIC DNA]</scope>
    <source>
        <strain evidence="2 3">CCBAU 51787</strain>
    </source>
</reference>
<feature type="region of interest" description="Disordered" evidence="1">
    <location>
        <begin position="1"/>
        <end position="20"/>
    </location>
</feature>
<protein>
    <submittedName>
        <fullName evidence="2">Uncharacterized protein</fullName>
    </submittedName>
</protein>
<dbReference type="RefSeq" id="WP_128946196.1">
    <property type="nucleotide sequence ID" value="NZ_LBJM01000066.1"/>
</dbReference>
<sequence>MPSAFQNRTPNINGNEQLRSRSARLADFAPEITDKPEVGIVLPGGCDCITPFAFRSARTLVVAPNVAIANSCSETLILPETTVSTRLG</sequence>
<gene>
    <name evidence="2" type="ORF">XH94_24365</name>
</gene>
<feature type="compositionally biased region" description="Polar residues" evidence="1">
    <location>
        <begin position="1"/>
        <end position="17"/>
    </location>
</feature>
<proteinExistence type="predicted"/>
<evidence type="ECO:0000313" key="3">
    <source>
        <dbReference type="Proteomes" id="UP000290565"/>
    </source>
</evidence>
<dbReference type="Proteomes" id="UP000290565">
    <property type="component" value="Unassembled WGS sequence"/>
</dbReference>
<organism evidence="2 3">
    <name type="scientific">Bradyrhizobium zhanjiangense</name>
    <dbReference type="NCBI Taxonomy" id="1325107"/>
    <lineage>
        <taxon>Bacteria</taxon>
        <taxon>Pseudomonadati</taxon>
        <taxon>Pseudomonadota</taxon>
        <taxon>Alphaproteobacteria</taxon>
        <taxon>Hyphomicrobiales</taxon>
        <taxon>Nitrobacteraceae</taxon>
        <taxon>Bradyrhizobium</taxon>
    </lineage>
</organism>
<comment type="caution">
    <text evidence="2">The sequence shown here is derived from an EMBL/GenBank/DDBJ whole genome shotgun (WGS) entry which is preliminary data.</text>
</comment>
<dbReference type="EMBL" id="LBJM01000066">
    <property type="protein sequence ID" value="RXH37031.1"/>
    <property type="molecule type" value="Genomic_DNA"/>
</dbReference>
<evidence type="ECO:0000313" key="2">
    <source>
        <dbReference type="EMBL" id="RXH37031.1"/>
    </source>
</evidence>
<name>A0A4Q0SD42_9BRAD</name>
<accession>A0A4Q0SD42</accession>
<dbReference type="AlphaFoldDB" id="A0A4Q0SD42"/>
<evidence type="ECO:0000256" key="1">
    <source>
        <dbReference type="SAM" id="MobiDB-lite"/>
    </source>
</evidence>